<evidence type="ECO:0000256" key="5">
    <source>
        <dbReference type="PROSITE-ProRule" id="PRU00335"/>
    </source>
</evidence>
<dbReference type="GO" id="GO:0000976">
    <property type="term" value="F:transcription cis-regulatory region binding"/>
    <property type="evidence" value="ECO:0007669"/>
    <property type="project" value="TreeGrafter"/>
</dbReference>
<keyword evidence="1" id="KW-0678">Repressor</keyword>
<evidence type="ECO:0000256" key="3">
    <source>
        <dbReference type="ARBA" id="ARBA00023125"/>
    </source>
</evidence>
<dbReference type="PANTHER" id="PTHR30055:SF175">
    <property type="entry name" value="HTH-TYPE TRANSCRIPTIONAL REPRESSOR KSTR2"/>
    <property type="match status" value="1"/>
</dbReference>
<name>A0A5Q6RPS5_9ACTN</name>
<feature type="DNA-binding region" description="H-T-H motif" evidence="5">
    <location>
        <begin position="48"/>
        <end position="67"/>
    </location>
</feature>
<evidence type="ECO:0000313" key="8">
    <source>
        <dbReference type="EMBL" id="KAA1420024.1"/>
    </source>
</evidence>
<dbReference type="AlphaFoldDB" id="A0A5Q6RPS5"/>
<reference evidence="8 9" key="1">
    <citation type="submission" date="2019-09" db="EMBL/GenBank/DDBJ databases">
        <title>Mumia zhuanghuii sp. nov. isolated from the intestinal contents of plateau pika (Ochotona curzoniae) in the Qinghai-Tibet plateau of China.</title>
        <authorList>
            <person name="Tian Z."/>
        </authorList>
    </citation>
    <scope>NUCLEOTIDE SEQUENCE [LARGE SCALE GENOMIC DNA]</scope>
    <source>
        <strain evidence="9">350</strain>
    </source>
</reference>
<gene>
    <name evidence="8" type="ORF">FE697_019280</name>
</gene>
<dbReference type="InterPro" id="IPR009057">
    <property type="entry name" value="Homeodomain-like_sf"/>
</dbReference>
<dbReference type="Gene3D" id="1.10.357.10">
    <property type="entry name" value="Tetracycline Repressor, domain 2"/>
    <property type="match status" value="1"/>
</dbReference>
<dbReference type="EMBL" id="VDFQ02000006">
    <property type="protein sequence ID" value="KAA1420024.1"/>
    <property type="molecule type" value="Genomic_DNA"/>
</dbReference>
<dbReference type="RefSeq" id="WP_149771248.1">
    <property type="nucleotide sequence ID" value="NZ_VDFQ02000006.1"/>
</dbReference>
<dbReference type="Proteomes" id="UP000307768">
    <property type="component" value="Unassembled WGS sequence"/>
</dbReference>
<dbReference type="PRINTS" id="PR00455">
    <property type="entry name" value="HTHTETR"/>
</dbReference>
<dbReference type="PROSITE" id="PS50977">
    <property type="entry name" value="HTH_TETR_2"/>
    <property type="match status" value="1"/>
</dbReference>
<evidence type="ECO:0000256" key="6">
    <source>
        <dbReference type="SAM" id="MobiDB-lite"/>
    </source>
</evidence>
<dbReference type="OrthoDB" id="8654052at2"/>
<keyword evidence="4" id="KW-0804">Transcription</keyword>
<proteinExistence type="predicted"/>
<dbReference type="InterPro" id="IPR050109">
    <property type="entry name" value="HTH-type_TetR-like_transc_reg"/>
</dbReference>
<dbReference type="InterPro" id="IPR001647">
    <property type="entry name" value="HTH_TetR"/>
</dbReference>
<dbReference type="GO" id="GO:0003700">
    <property type="term" value="F:DNA-binding transcription factor activity"/>
    <property type="evidence" value="ECO:0007669"/>
    <property type="project" value="TreeGrafter"/>
</dbReference>
<keyword evidence="3 5" id="KW-0238">DNA-binding</keyword>
<organism evidence="8 9">
    <name type="scientific">Mumia zhuanghuii</name>
    <dbReference type="NCBI Taxonomy" id="2585211"/>
    <lineage>
        <taxon>Bacteria</taxon>
        <taxon>Bacillati</taxon>
        <taxon>Actinomycetota</taxon>
        <taxon>Actinomycetes</taxon>
        <taxon>Propionibacteriales</taxon>
        <taxon>Nocardioidaceae</taxon>
        <taxon>Mumia</taxon>
    </lineage>
</organism>
<evidence type="ECO:0000256" key="4">
    <source>
        <dbReference type="ARBA" id="ARBA00023163"/>
    </source>
</evidence>
<protein>
    <submittedName>
        <fullName evidence="8">TetR/AcrR family transcriptional regulator</fullName>
    </submittedName>
</protein>
<evidence type="ECO:0000313" key="9">
    <source>
        <dbReference type="Proteomes" id="UP000307768"/>
    </source>
</evidence>
<dbReference type="Gene3D" id="1.10.10.60">
    <property type="entry name" value="Homeodomain-like"/>
    <property type="match status" value="1"/>
</dbReference>
<dbReference type="PANTHER" id="PTHR30055">
    <property type="entry name" value="HTH-TYPE TRANSCRIPTIONAL REGULATOR RUTR"/>
    <property type="match status" value="1"/>
</dbReference>
<evidence type="ECO:0000256" key="1">
    <source>
        <dbReference type="ARBA" id="ARBA00022491"/>
    </source>
</evidence>
<keyword evidence="2" id="KW-0805">Transcription regulation</keyword>
<evidence type="ECO:0000256" key="2">
    <source>
        <dbReference type="ARBA" id="ARBA00023015"/>
    </source>
</evidence>
<dbReference type="SUPFAM" id="SSF46689">
    <property type="entry name" value="Homeodomain-like"/>
    <property type="match status" value="1"/>
</dbReference>
<dbReference type="Pfam" id="PF00440">
    <property type="entry name" value="TetR_N"/>
    <property type="match status" value="1"/>
</dbReference>
<accession>A0A5Q6RPS5</accession>
<feature type="domain" description="HTH tetR-type" evidence="7">
    <location>
        <begin position="25"/>
        <end position="85"/>
    </location>
</feature>
<evidence type="ECO:0000259" key="7">
    <source>
        <dbReference type="PROSITE" id="PS50977"/>
    </source>
</evidence>
<sequence length="239" mass="26182">MGEENAEAAEPRTLRGARATAARRRAREDEIIRATRTLFDTVGVRDAQIEDIAQAVGINRAIIYRHFSGKEELFAVTLIGYLDEIAEVMRAADDESAPTPQRLTSVAEAFLDRGHEYPAFVDCALDLLSKSAEELFESVSEGAMIRLGRGMLGPLGALAHVLEDGNKTGEFHVDDPFMLANMLYTQSLGALQFARNQLLVSEGAPGVPAVRRVPWEAVKRHTIRAVHAMAVADDVDDRP</sequence>
<feature type="region of interest" description="Disordered" evidence="6">
    <location>
        <begin position="1"/>
        <end position="21"/>
    </location>
</feature>
<comment type="caution">
    <text evidence="8">The sequence shown here is derived from an EMBL/GenBank/DDBJ whole genome shotgun (WGS) entry which is preliminary data.</text>
</comment>